<dbReference type="InterPro" id="IPR002501">
    <property type="entry name" value="PsdUridine_synth_N"/>
</dbReference>
<dbReference type="PANTHER" id="PTHR13767">
    <property type="entry name" value="TRNA-PSEUDOURIDINE SYNTHASE"/>
    <property type="match status" value="1"/>
</dbReference>
<keyword evidence="4 5" id="KW-0413">Isomerase</keyword>
<comment type="catalytic activity">
    <reaction evidence="1 5">
        <text>uridine(55) in tRNA = pseudouridine(55) in tRNA</text>
        <dbReference type="Rhea" id="RHEA:42532"/>
        <dbReference type="Rhea" id="RHEA-COMP:10101"/>
        <dbReference type="Rhea" id="RHEA-COMP:10102"/>
        <dbReference type="ChEBI" id="CHEBI:65314"/>
        <dbReference type="ChEBI" id="CHEBI:65315"/>
        <dbReference type="EC" id="5.4.99.25"/>
    </reaction>
</comment>
<dbReference type="STRING" id="880072.Desac_2291"/>
<protein>
    <recommendedName>
        <fullName evidence="5">tRNA pseudouridine synthase B</fullName>
        <ecNumber evidence="5">5.4.99.25</ecNumber>
    </recommendedName>
    <alternativeName>
        <fullName evidence="5">tRNA pseudouridine(55) synthase</fullName>
        <shortName evidence="5">Psi55 synthase</shortName>
    </alternativeName>
    <alternativeName>
        <fullName evidence="5">tRNA pseudouridylate synthase</fullName>
    </alternativeName>
    <alternativeName>
        <fullName evidence="5">tRNA-uridine isomerase</fullName>
    </alternativeName>
</protein>
<dbReference type="Proteomes" id="UP000000483">
    <property type="component" value="Chromosome"/>
</dbReference>
<evidence type="ECO:0000313" key="9">
    <source>
        <dbReference type="Proteomes" id="UP000000483"/>
    </source>
</evidence>
<evidence type="ECO:0000259" key="7">
    <source>
        <dbReference type="Pfam" id="PF16198"/>
    </source>
</evidence>
<evidence type="ECO:0000256" key="4">
    <source>
        <dbReference type="ARBA" id="ARBA00023235"/>
    </source>
</evidence>
<evidence type="ECO:0000259" key="6">
    <source>
        <dbReference type="Pfam" id="PF01509"/>
    </source>
</evidence>
<feature type="active site" description="Nucleophile" evidence="5">
    <location>
        <position position="42"/>
    </location>
</feature>
<dbReference type="CDD" id="cd02573">
    <property type="entry name" value="PseudoU_synth_EcTruB"/>
    <property type="match status" value="1"/>
</dbReference>
<dbReference type="HAMAP" id="MF_01080">
    <property type="entry name" value="TruB_bact"/>
    <property type="match status" value="1"/>
</dbReference>
<sequence>MNPKPQGIIVIDKPAGPSSFGVVKAVRRLLKVKKIGHLGTLDPFAVGVLPLCLNEATKLVPFLIDAPKTYRATIVLGTETNTQDSTGEVIAHCPQLPAPEEVYRVAATFIGEQWQTPPLFSALHYQGQRLYQLARQGTLIDIPARRISILDLSVESVNLPELIMTVTCSKGTYIRTLAADIGSRLGCGAHLKALQRQRVGPFTLDQAICLSSNPDEADVPGLLDHLIPLVDCLPHLPTLEVDSGMTAKLRQGQSMLLDGKLMEMTWARPEERLKVVCERSLIAVAEVRDSVSARKVQPVRVFNP</sequence>
<evidence type="ECO:0000256" key="2">
    <source>
        <dbReference type="ARBA" id="ARBA00005642"/>
    </source>
</evidence>
<dbReference type="PANTHER" id="PTHR13767:SF2">
    <property type="entry name" value="PSEUDOURIDYLATE SYNTHASE TRUB1"/>
    <property type="match status" value="1"/>
</dbReference>
<keyword evidence="3 5" id="KW-0819">tRNA processing</keyword>
<reference evidence="9" key="2">
    <citation type="submission" date="2011-03" db="EMBL/GenBank/DDBJ databases">
        <title>The complete genome of Desulfobacca acetoxidans DSM 11109.</title>
        <authorList>
            <consortium name="US DOE Joint Genome Institute (JGI-PGF)"/>
            <person name="Lucas S."/>
            <person name="Copeland A."/>
            <person name="Lapidus A."/>
            <person name="Bruce D."/>
            <person name="Goodwin L."/>
            <person name="Pitluck S."/>
            <person name="Peters L."/>
            <person name="Kyrpides N."/>
            <person name="Mavromatis K."/>
            <person name="Ivanova N."/>
            <person name="Ovchinnikova G."/>
            <person name="Teshima H."/>
            <person name="Detter J.C."/>
            <person name="Han C."/>
            <person name="Land M."/>
            <person name="Hauser L."/>
            <person name="Markowitz V."/>
            <person name="Cheng J.-F."/>
            <person name="Hugenholtz P."/>
            <person name="Woyke T."/>
            <person name="Wu D."/>
            <person name="Spring S."/>
            <person name="Schueler E."/>
            <person name="Brambilla E."/>
            <person name="Klenk H.-P."/>
            <person name="Eisen J.A."/>
        </authorList>
    </citation>
    <scope>NUCLEOTIDE SEQUENCE [LARGE SCALE GENOMIC DNA]</scope>
    <source>
        <strain evidence="9">ATCC 700848 / DSM 11109 / ASRB2</strain>
    </source>
</reference>
<gene>
    <name evidence="5" type="primary">truB</name>
    <name evidence="8" type="ordered locus">Desac_2291</name>
</gene>
<comment type="similarity">
    <text evidence="2 5">Belongs to the pseudouridine synthase TruB family. Type 1 subfamily.</text>
</comment>
<evidence type="ECO:0000313" key="8">
    <source>
        <dbReference type="EMBL" id="AEB10115.1"/>
    </source>
</evidence>
<dbReference type="HOGENOM" id="CLU_032087_0_3_7"/>
<feature type="domain" description="Pseudouridine synthase II N-terminal" evidence="6">
    <location>
        <begin position="27"/>
        <end position="174"/>
    </location>
</feature>
<proteinExistence type="inferred from homology"/>
<dbReference type="AlphaFoldDB" id="F2NFJ6"/>
<keyword evidence="9" id="KW-1185">Reference proteome</keyword>
<dbReference type="Pfam" id="PF01509">
    <property type="entry name" value="TruB_N"/>
    <property type="match status" value="1"/>
</dbReference>
<evidence type="ECO:0000256" key="5">
    <source>
        <dbReference type="HAMAP-Rule" id="MF_01080"/>
    </source>
</evidence>
<organism evidence="8 9">
    <name type="scientific">Desulfobacca acetoxidans (strain ATCC 700848 / DSM 11109 / ASRB2)</name>
    <dbReference type="NCBI Taxonomy" id="880072"/>
    <lineage>
        <taxon>Bacteria</taxon>
        <taxon>Pseudomonadati</taxon>
        <taxon>Thermodesulfobacteriota</taxon>
        <taxon>Desulfobaccia</taxon>
        <taxon>Desulfobaccales</taxon>
        <taxon>Desulfobaccaceae</taxon>
        <taxon>Desulfobacca</taxon>
    </lineage>
</organism>
<dbReference type="InterPro" id="IPR020103">
    <property type="entry name" value="PsdUridine_synth_cat_dom_sf"/>
</dbReference>
<dbReference type="KEGG" id="dao:Desac_2291"/>
<evidence type="ECO:0000256" key="3">
    <source>
        <dbReference type="ARBA" id="ARBA00022694"/>
    </source>
</evidence>
<accession>F2NFJ6</accession>
<dbReference type="GO" id="GO:0031119">
    <property type="term" value="P:tRNA pseudouridine synthesis"/>
    <property type="evidence" value="ECO:0007669"/>
    <property type="project" value="UniProtKB-UniRule"/>
</dbReference>
<dbReference type="InterPro" id="IPR032819">
    <property type="entry name" value="TruB_C"/>
</dbReference>
<dbReference type="Gene3D" id="3.30.2350.10">
    <property type="entry name" value="Pseudouridine synthase"/>
    <property type="match status" value="1"/>
</dbReference>
<dbReference type="EC" id="5.4.99.25" evidence="5"/>
<dbReference type="NCBIfam" id="TIGR00431">
    <property type="entry name" value="TruB"/>
    <property type="match status" value="1"/>
</dbReference>
<feature type="domain" description="tRNA pseudouridylate synthase B C-terminal" evidence="7">
    <location>
        <begin position="175"/>
        <end position="208"/>
    </location>
</feature>
<dbReference type="eggNOG" id="COG0130">
    <property type="taxonomic scope" value="Bacteria"/>
</dbReference>
<dbReference type="InterPro" id="IPR014780">
    <property type="entry name" value="tRNA_psdUridine_synth_TruB"/>
</dbReference>
<dbReference type="GO" id="GO:1990481">
    <property type="term" value="P:mRNA pseudouridine synthesis"/>
    <property type="evidence" value="ECO:0007669"/>
    <property type="project" value="TreeGrafter"/>
</dbReference>
<reference evidence="8 9" key="1">
    <citation type="journal article" date="2011" name="Stand. Genomic Sci.">
        <title>Complete genome sequence of the acetate-degrading sulfate reducer Desulfobacca acetoxidans type strain (ASRB2).</title>
        <authorList>
            <person name="Goker M."/>
            <person name="Teshima H."/>
            <person name="Lapidus A."/>
            <person name="Nolan M."/>
            <person name="Lucas S."/>
            <person name="Hammon N."/>
            <person name="Deshpande S."/>
            <person name="Cheng J.F."/>
            <person name="Tapia R."/>
            <person name="Han C."/>
            <person name="Goodwin L."/>
            <person name="Pitluck S."/>
            <person name="Huntemann M."/>
            <person name="Liolios K."/>
            <person name="Ivanova N."/>
            <person name="Pagani I."/>
            <person name="Mavromatis K."/>
            <person name="Ovchinikova G."/>
            <person name="Pati A."/>
            <person name="Chen A."/>
            <person name="Palaniappan K."/>
            <person name="Land M."/>
            <person name="Hauser L."/>
            <person name="Brambilla E.M."/>
            <person name="Rohde M."/>
            <person name="Spring S."/>
            <person name="Detter J.C."/>
            <person name="Woyke T."/>
            <person name="Bristow J."/>
            <person name="Eisen J.A."/>
            <person name="Markowitz V."/>
            <person name="Hugenholtz P."/>
            <person name="Kyrpides N.C."/>
            <person name="Klenk H.P."/>
        </authorList>
    </citation>
    <scope>NUCLEOTIDE SEQUENCE [LARGE SCALE GENOMIC DNA]</scope>
    <source>
        <strain evidence="9">ATCC 700848 / DSM 11109 / ASRB2</strain>
    </source>
</reference>
<dbReference type="EMBL" id="CP002629">
    <property type="protein sequence ID" value="AEB10115.1"/>
    <property type="molecule type" value="Genomic_DNA"/>
</dbReference>
<dbReference type="GO" id="GO:0160148">
    <property type="term" value="F:tRNA pseudouridine(55) synthase activity"/>
    <property type="evidence" value="ECO:0007669"/>
    <property type="project" value="UniProtKB-EC"/>
</dbReference>
<name>F2NFJ6_DESAR</name>
<dbReference type="GO" id="GO:0003723">
    <property type="term" value="F:RNA binding"/>
    <property type="evidence" value="ECO:0007669"/>
    <property type="project" value="InterPro"/>
</dbReference>
<evidence type="ECO:0000256" key="1">
    <source>
        <dbReference type="ARBA" id="ARBA00000385"/>
    </source>
</evidence>
<comment type="function">
    <text evidence="5">Responsible for synthesis of pseudouridine from uracil-55 in the psi GC loop of transfer RNAs.</text>
</comment>
<dbReference type="RefSeq" id="WP_013707224.1">
    <property type="nucleotide sequence ID" value="NC_015388.1"/>
</dbReference>
<dbReference type="Pfam" id="PF16198">
    <property type="entry name" value="TruB_C_2"/>
    <property type="match status" value="1"/>
</dbReference>
<dbReference type="OrthoDB" id="9802309at2"/>
<dbReference type="SUPFAM" id="SSF55120">
    <property type="entry name" value="Pseudouridine synthase"/>
    <property type="match status" value="1"/>
</dbReference>